<dbReference type="Pfam" id="PF08240">
    <property type="entry name" value="ADH_N"/>
    <property type="match status" value="1"/>
</dbReference>
<dbReference type="InterPro" id="IPR011032">
    <property type="entry name" value="GroES-like_sf"/>
</dbReference>
<dbReference type="Pfam" id="PF00107">
    <property type="entry name" value="ADH_zinc_N"/>
    <property type="match status" value="1"/>
</dbReference>
<dbReference type="GO" id="GO:0016491">
    <property type="term" value="F:oxidoreductase activity"/>
    <property type="evidence" value="ECO:0007669"/>
    <property type="project" value="InterPro"/>
</dbReference>
<feature type="domain" description="Enoyl reductase (ER)" evidence="2">
    <location>
        <begin position="10"/>
        <end position="326"/>
    </location>
</feature>
<dbReference type="AlphaFoldDB" id="A0A1H1SNU8"/>
<dbReference type="PANTHER" id="PTHR44154">
    <property type="entry name" value="QUINONE OXIDOREDUCTASE"/>
    <property type="match status" value="1"/>
</dbReference>
<gene>
    <name evidence="3" type="ORF">SAMN04489751_2145</name>
</gene>
<dbReference type="Gene3D" id="3.90.180.10">
    <property type="entry name" value="Medium-chain alcohol dehydrogenases, catalytic domain"/>
    <property type="match status" value="1"/>
</dbReference>
<dbReference type="Gene3D" id="3.40.50.720">
    <property type="entry name" value="NAD(P)-binding Rossmann-like Domain"/>
    <property type="match status" value="1"/>
</dbReference>
<proteinExistence type="predicted"/>
<dbReference type="SUPFAM" id="SSF51735">
    <property type="entry name" value="NAD(P)-binding Rossmann-fold domains"/>
    <property type="match status" value="1"/>
</dbReference>
<dbReference type="STRING" id="629680.SAMN04489751_2145"/>
<sequence length="330" mass="34484">MQAAILSSYGGPDVFDITEIPDPTPKPGWTTVRLKSAGLNWHDTLVRDGVYSSPLPIVPGADGAGTVASGARTGEEVIILPSMFWGGSQAAPAPAFEILGDHRNGTYAQFVQVPDDCIFPKPSDMTWAQAGAFSLVGVTVFRALFTRGRLRKGESLLVLGASGGVASFAIQLASAAGVTVTATSADEKKREGARSIGAATTLDHSATDWTSQAKAAANKGEGFDLVLDAVGRVAESLECLRPGGRCVVLGANASNSLEVPLRPFFFAQHEIIGTTMGSPKDMNGLLRLIDQVGTVAPIIDSSYGLEQVVEAHERLESGVGFGKITLDIES</sequence>
<dbReference type="OrthoDB" id="3175656at2"/>
<organism evidence="3 4">
    <name type="scientific">Brevibacterium sandarakinum</name>
    <dbReference type="NCBI Taxonomy" id="629680"/>
    <lineage>
        <taxon>Bacteria</taxon>
        <taxon>Bacillati</taxon>
        <taxon>Actinomycetota</taxon>
        <taxon>Actinomycetes</taxon>
        <taxon>Micrococcales</taxon>
        <taxon>Brevibacteriaceae</taxon>
        <taxon>Brevibacterium</taxon>
    </lineage>
</organism>
<evidence type="ECO:0000259" key="2">
    <source>
        <dbReference type="SMART" id="SM00829"/>
    </source>
</evidence>
<name>A0A1H1SNU8_BRESA</name>
<evidence type="ECO:0000313" key="3">
    <source>
        <dbReference type="EMBL" id="SDS49406.1"/>
    </source>
</evidence>
<dbReference type="SUPFAM" id="SSF50129">
    <property type="entry name" value="GroES-like"/>
    <property type="match status" value="1"/>
</dbReference>
<dbReference type="InterPro" id="IPR013154">
    <property type="entry name" value="ADH-like_N"/>
</dbReference>
<reference evidence="3" key="1">
    <citation type="submission" date="2016-10" db="EMBL/GenBank/DDBJ databases">
        <authorList>
            <person name="Varghese N."/>
            <person name="Submissions S."/>
        </authorList>
    </citation>
    <scope>NUCLEOTIDE SEQUENCE [LARGE SCALE GENOMIC DNA]</scope>
    <source>
        <strain evidence="3">DSM 22082</strain>
    </source>
</reference>
<dbReference type="InterPro" id="IPR051603">
    <property type="entry name" value="Zinc-ADH_QOR/CCCR"/>
</dbReference>
<dbReference type="Proteomes" id="UP000199700">
    <property type="component" value="Chromosome"/>
</dbReference>
<evidence type="ECO:0000256" key="1">
    <source>
        <dbReference type="ARBA" id="ARBA00022857"/>
    </source>
</evidence>
<evidence type="ECO:0000313" key="4">
    <source>
        <dbReference type="Proteomes" id="UP000199700"/>
    </source>
</evidence>
<dbReference type="InterPro" id="IPR013149">
    <property type="entry name" value="ADH-like_C"/>
</dbReference>
<keyword evidence="4" id="KW-1185">Reference proteome</keyword>
<keyword evidence="1" id="KW-0521">NADP</keyword>
<accession>A0A1H1SNU8</accession>
<dbReference type="SMART" id="SM00829">
    <property type="entry name" value="PKS_ER"/>
    <property type="match status" value="1"/>
</dbReference>
<dbReference type="InterPro" id="IPR020843">
    <property type="entry name" value="ER"/>
</dbReference>
<dbReference type="InterPro" id="IPR036291">
    <property type="entry name" value="NAD(P)-bd_dom_sf"/>
</dbReference>
<dbReference type="RefSeq" id="WP_092105487.1">
    <property type="nucleotide sequence ID" value="NZ_LT629739.1"/>
</dbReference>
<dbReference type="PANTHER" id="PTHR44154:SF1">
    <property type="entry name" value="QUINONE OXIDOREDUCTASE"/>
    <property type="match status" value="1"/>
</dbReference>
<protein>
    <submittedName>
        <fullName evidence="3">NADPH:quinone reductase</fullName>
    </submittedName>
</protein>
<dbReference type="EMBL" id="LT629739">
    <property type="protein sequence ID" value="SDS49406.1"/>
    <property type="molecule type" value="Genomic_DNA"/>
</dbReference>